<comment type="subcellular location">
    <subcellularLocation>
        <location evidence="1">Mitochondrion</location>
    </subcellularLocation>
</comment>
<evidence type="ECO:0000256" key="1">
    <source>
        <dbReference type="ARBA" id="ARBA00004173"/>
    </source>
</evidence>
<evidence type="ECO:0000256" key="2">
    <source>
        <dbReference type="ARBA" id="ARBA00009116"/>
    </source>
</evidence>
<comment type="caution">
    <text evidence="5">The sequence shown here is derived from an EMBL/GenBank/DDBJ whole genome shotgun (WGS) entry which is preliminary data.</text>
</comment>
<sequence>MPSILVQTLRHVVAGPTPYLRATQRRWAQVHDVCSLRLLTTQPGDKFLQKYKDKLARKAKEEGLRDINELKEVYKDKIKTLKKKATIQIPIATTPPTMQPIKFSSSSLSLSKSPFLLPPPPPTISTEKKSSSAGIKTLSSYLNLEKTRALPQKELEAIWRLRHVNDAQSLCASVPVDTYKTMETTAKQFPNFILPLPKPGEQADEIHFLQWTFPAPDTVAVLFTHLAEYKLRGEYSEPHTIITHHLELAEEKGLILLQGQVIQGKGVSVDEAKWLLMCLQKFYGVSDESTKRRQLLEMFGKGDTKFKVEELVEESEKIV</sequence>
<dbReference type="OrthoDB" id="16535at2759"/>
<accession>A0A9P8CB73</accession>
<gene>
    <name evidence="5" type="ORF">BJ878DRAFT_527015</name>
</gene>
<dbReference type="InterPro" id="IPR010591">
    <property type="entry name" value="ATP11"/>
</dbReference>
<dbReference type="GO" id="GO:0033615">
    <property type="term" value="P:mitochondrial proton-transporting ATP synthase complex assembly"/>
    <property type="evidence" value="ECO:0007669"/>
    <property type="project" value="TreeGrafter"/>
</dbReference>
<dbReference type="Pfam" id="PF06644">
    <property type="entry name" value="ATP11"/>
    <property type="match status" value="1"/>
</dbReference>
<reference evidence="5" key="1">
    <citation type="journal article" date="2021" name="IMA Fungus">
        <title>Genomic characterization of three marine fungi, including Emericellopsis atlantica sp. nov. with signatures of a generalist lifestyle and marine biomass degradation.</title>
        <authorList>
            <person name="Hagestad O.C."/>
            <person name="Hou L."/>
            <person name="Andersen J.H."/>
            <person name="Hansen E.H."/>
            <person name="Altermark B."/>
            <person name="Li C."/>
            <person name="Kuhnert E."/>
            <person name="Cox R.J."/>
            <person name="Crous P.W."/>
            <person name="Spatafora J.W."/>
            <person name="Lail K."/>
            <person name="Amirebrahimi M."/>
            <person name="Lipzen A."/>
            <person name="Pangilinan J."/>
            <person name="Andreopoulos W."/>
            <person name="Hayes R.D."/>
            <person name="Ng V."/>
            <person name="Grigoriev I.V."/>
            <person name="Jackson S.A."/>
            <person name="Sutton T.D.S."/>
            <person name="Dobson A.D.W."/>
            <person name="Rama T."/>
        </authorList>
    </citation>
    <scope>NUCLEOTIDE SEQUENCE</scope>
    <source>
        <strain evidence="5">TRa3180A</strain>
    </source>
</reference>
<proteinExistence type="inferred from homology"/>
<dbReference type="PANTHER" id="PTHR13126">
    <property type="entry name" value="CHAPERONE ATP11"/>
    <property type="match status" value="1"/>
</dbReference>
<organism evidence="5 6">
    <name type="scientific">Calycina marina</name>
    <dbReference type="NCBI Taxonomy" id="1763456"/>
    <lineage>
        <taxon>Eukaryota</taxon>
        <taxon>Fungi</taxon>
        <taxon>Dikarya</taxon>
        <taxon>Ascomycota</taxon>
        <taxon>Pezizomycotina</taxon>
        <taxon>Leotiomycetes</taxon>
        <taxon>Helotiales</taxon>
        <taxon>Pezizellaceae</taxon>
        <taxon>Calycina</taxon>
    </lineage>
</organism>
<keyword evidence="3" id="KW-0809">Transit peptide</keyword>
<evidence type="ECO:0000313" key="6">
    <source>
        <dbReference type="Proteomes" id="UP000887226"/>
    </source>
</evidence>
<keyword evidence="6" id="KW-1185">Reference proteome</keyword>
<keyword evidence="4" id="KW-0496">Mitochondrion</keyword>
<dbReference type="PANTHER" id="PTHR13126:SF0">
    <property type="entry name" value="ATP SYNTHASE MITOCHONDRIAL F1 COMPLEX ASSEMBLY FACTOR 1"/>
    <property type="match status" value="1"/>
</dbReference>
<dbReference type="AlphaFoldDB" id="A0A9P8CB73"/>
<dbReference type="EMBL" id="MU254504">
    <property type="protein sequence ID" value="KAG9240282.1"/>
    <property type="molecule type" value="Genomic_DNA"/>
</dbReference>
<protein>
    <submittedName>
        <fullName evidence="5">ATP11 protein-domain-containing protein</fullName>
    </submittedName>
</protein>
<evidence type="ECO:0000256" key="3">
    <source>
        <dbReference type="ARBA" id="ARBA00022946"/>
    </source>
</evidence>
<dbReference type="Proteomes" id="UP000887226">
    <property type="component" value="Unassembled WGS sequence"/>
</dbReference>
<evidence type="ECO:0000256" key="4">
    <source>
        <dbReference type="ARBA" id="ARBA00023128"/>
    </source>
</evidence>
<name>A0A9P8CB73_9HELO</name>
<evidence type="ECO:0000313" key="5">
    <source>
        <dbReference type="EMBL" id="KAG9240282.1"/>
    </source>
</evidence>
<comment type="similarity">
    <text evidence="2">Belongs to the ATP11 family.</text>
</comment>
<dbReference type="GO" id="GO:0005739">
    <property type="term" value="C:mitochondrion"/>
    <property type="evidence" value="ECO:0007669"/>
    <property type="project" value="UniProtKB-SubCell"/>
</dbReference>